<dbReference type="OrthoDB" id="10200663at2759"/>
<reference evidence="1" key="1">
    <citation type="submission" date="2021-02" db="EMBL/GenBank/DDBJ databases">
        <authorList>
            <person name="Nowell W R."/>
        </authorList>
    </citation>
    <scope>NUCLEOTIDE SEQUENCE</scope>
    <source>
        <strain evidence="1">Ploen Becks lab</strain>
    </source>
</reference>
<sequence>MAQFVERMLPFEVRIEGVEDNHTSRHRVQDLIINGGGIARYIVVPAKSNGKPSGLVTIFVAMRRACYAEDNHSVFQPNPLPIGENETNEPSIILSPLNPNLSNAPNLLEKDRDDQAYRTDKQKQFYLNLK</sequence>
<comment type="caution">
    <text evidence="1">The sequence shown here is derived from an EMBL/GenBank/DDBJ whole genome shotgun (WGS) entry which is preliminary data.</text>
</comment>
<keyword evidence="2" id="KW-1185">Reference proteome</keyword>
<dbReference type="EMBL" id="CAJNOC010002897">
    <property type="protein sequence ID" value="CAF0956956.1"/>
    <property type="molecule type" value="Genomic_DNA"/>
</dbReference>
<evidence type="ECO:0000313" key="1">
    <source>
        <dbReference type="EMBL" id="CAF0956956.1"/>
    </source>
</evidence>
<gene>
    <name evidence="1" type="ORF">OXX778_LOCUS14244</name>
</gene>
<evidence type="ECO:0000313" key="2">
    <source>
        <dbReference type="Proteomes" id="UP000663879"/>
    </source>
</evidence>
<name>A0A814DPU4_9BILA</name>
<organism evidence="1 2">
    <name type="scientific">Brachionus calyciflorus</name>
    <dbReference type="NCBI Taxonomy" id="104777"/>
    <lineage>
        <taxon>Eukaryota</taxon>
        <taxon>Metazoa</taxon>
        <taxon>Spiralia</taxon>
        <taxon>Gnathifera</taxon>
        <taxon>Rotifera</taxon>
        <taxon>Eurotatoria</taxon>
        <taxon>Monogononta</taxon>
        <taxon>Pseudotrocha</taxon>
        <taxon>Ploima</taxon>
        <taxon>Brachionidae</taxon>
        <taxon>Brachionus</taxon>
    </lineage>
</organism>
<protein>
    <submittedName>
        <fullName evidence="1">Uncharacterized protein</fullName>
    </submittedName>
</protein>
<accession>A0A814DPU4</accession>
<proteinExistence type="predicted"/>
<dbReference type="Proteomes" id="UP000663879">
    <property type="component" value="Unassembled WGS sequence"/>
</dbReference>
<dbReference type="AlphaFoldDB" id="A0A814DPU4"/>